<dbReference type="PROSITE" id="PS51118">
    <property type="entry name" value="HTH_HXLR"/>
    <property type="match status" value="1"/>
</dbReference>
<dbReference type="RefSeq" id="WP_095131893.1">
    <property type="nucleotide sequence ID" value="NZ_NIBG01000003.1"/>
</dbReference>
<dbReference type="OrthoDB" id="9791143at2"/>
<evidence type="ECO:0000256" key="1">
    <source>
        <dbReference type="ARBA" id="ARBA00023015"/>
    </source>
</evidence>
<dbReference type="PANTHER" id="PTHR33204">
    <property type="entry name" value="TRANSCRIPTIONAL REGULATOR, MARR FAMILY"/>
    <property type="match status" value="1"/>
</dbReference>
<dbReference type="InterPro" id="IPR036388">
    <property type="entry name" value="WH-like_DNA-bd_sf"/>
</dbReference>
<dbReference type="Pfam" id="PF01638">
    <property type="entry name" value="HxlR"/>
    <property type="match status" value="1"/>
</dbReference>
<dbReference type="InterPro" id="IPR036390">
    <property type="entry name" value="WH_DNA-bd_sf"/>
</dbReference>
<accession>A0A267MLE4</accession>
<sequence>MNKDLLEIKCNVGIANVVMQGKWKFAIIHFLSQKTMRFGELHRALPNIRQGYLTQKLRELENYGLVHREVYKEVPPRVEYSLTDIGREFLPVTQAMEKWGKKYNELLRETFEEKGSE</sequence>
<reference evidence="5 6" key="1">
    <citation type="submission" date="2017-06" db="EMBL/GenBank/DDBJ databases">
        <title>Draft genome sequence of anaerobic fermentative bacterium Anaeromicrobium sediminis DY2726D isolated from West Pacific Ocean sediments.</title>
        <authorList>
            <person name="Zeng X."/>
        </authorList>
    </citation>
    <scope>NUCLEOTIDE SEQUENCE [LARGE SCALE GENOMIC DNA]</scope>
    <source>
        <strain evidence="5 6">DY2726D</strain>
    </source>
</reference>
<dbReference type="AlphaFoldDB" id="A0A267MLE4"/>
<dbReference type="InterPro" id="IPR002577">
    <property type="entry name" value="HTH_HxlR"/>
</dbReference>
<proteinExistence type="predicted"/>
<organism evidence="5 6">
    <name type="scientific">Anaeromicrobium sediminis</name>
    <dbReference type="NCBI Taxonomy" id="1478221"/>
    <lineage>
        <taxon>Bacteria</taxon>
        <taxon>Bacillati</taxon>
        <taxon>Bacillota</taxon>
        <taxon>Clostridia</taxon>
        <taxon>Peptostreptococcales</taxon>
        <taxon>Thermotaleaceae</taxon>
        <taxon>Anaeromicrobium</taxon>
    </lineage>
</organism>
<name>A0A267MLE4_9FIRM</name>
<evidence type="ECO:0000256" key="3">
    <source>
        <dbReference type="ARBA" id="ARBA00023163"/>
    </source>
</evidence>
<comment type="caution">
    <text evidence="5">The sequence shown here is derived from an EMBL/GenBank/DDBJ whole genome shotgun (WGS) entry which is preliminary data.</text>
</comment>
<evidence type="ECO:0000259" key="4">
    <source>
        <dbReference type="PROSITE" id="PS51118"/>
    </source>
</evidence>
<dbReference type="Proteomes" id="UP000216024">
    <property type="component" value="Unassembled WGS sequence"/>
</dbReference>
<evidence type="ECO:0000313" key="6">
    <source>
        <dbReference type="Proteomes" id="UP000216024"/>
    </source>
</evidence>
<keyword evidence="1" id="KW-0805">Transcription regulation</keyword>
<dbReference type="EMBL" id="NIBG01000003">
    <property type="protein sequence ID" value="PAB60411.1"/>
    <property type="molecule type" value="Genomic_DNA"/>
</dbReference>
<dbReference type="PANTHER" id="PTHR33204:SF29">
    <property type="entry name" value="TRANSCRIPTIONAL REGULATOR"/>
    <property type="match status" value="1"/>
</dbReference>
<evidence type="ECO:0000313" key="5">
    <source>
        <dbReference type="EMBL" id="PAB60411.1"/>
    </source>
</evidence>
<dbReference type="GO" id="GO:0003677">
    <property type="term" value="F:DNA binding"/>
    <property type="evidence" value="ECO:0007669"/>
    <property type="project" value="UniProtKB-KW"/>
</dbReference>
<keyword evidence="6" id="KW-1185">Reference proteome</keyword>
<protein>
    <recommendedName>
        <fullName evidence="4">HTH hxlR-type domain-containing protein</fullName>
    </recommendedName>
</protein>
<dbReference type="Gene3D" id="1.10.10.10">
    <property type="entry name" value="Winged helix-like DNA-binding domain superfamily/Winged helix DNA-binding domain"/>
    <property type="match status" value="1"/>
</dbReference>
<dbReference type="SUPFAM" id="SSF46785">
    <property type="entry name" value="Winged helix' DNA-binding domain"/>
    <property type="match status" value="1"/>
</dbReference>
<gene>
    <name evidence="5" type="ORF">CCE28_05820</name>
</gene>
<feature type="domain" description="HTH hxlR-type" evidence="4">
    <location>
        <begin position="10"/>
        <end position="108"/>
    </location>
</feature>
<evidence type="ECO:0000256" key="2">
    <source>
        <dbReference type="ARBA" id="ARBA00023125"/>
    </source>
</evidence>
<keyword evidence="3" id="KW-0804">Transcription</keyword>
<keyword evidence="2" id="KW-0238">DNA-binding</keyword>